<dbReference type="GeneID" id="54565523"/>
<feature type="region of interest" description="Disordered" evidence="1">
    <location>
        <begin position="1"/>
        <end position="61"/>
    </location>
</feature>
<proteinExistence type="predicted"/>
<dbReference type="EMBL" id="ML993590">
    <property type="protein sequence ID" value="KAF2168358.1"/>
    <property type="molecule type" value="Genomic_DNA"/>
</dbReference>
<protein>
    <submittedName>
        <fullName evidence="2">Uncharacterized protein</fullName>
    </submittedName>
</protein>
<evidence type="ECO:0000313" key="2">
    <source>
        <dbReference type="EMBL" id="KAF2168358.1"/>
    </source>
</evidence>
<accession>A0A6A6CQ57</accession>
<feature type="compositionally biased region" description="Polar residues" evidence="1">
    <location>
        <begin position="52"/>
        <end position="61"/>
    </location>
</feature>
<feature type="compositionally biased region" description="Low complexity" evidence="1">
    <location>
        <begin position="14"/>
        <end position="29"/>
    </location>
</feature>
<dbReference type="OrthoDB" id="3935714at2759"/>
<dbReference type="Proteomes" id="UP000799537">
    <property type="component" value="Unassembled WGS sequence"/>
</dbReference>
<organism evidence="2 3">
    <name type="scientific">Zasmidium cellare ATCC 36951</name>
    <dbReference type="NCBI Taxonomy" id="1080233"/>
    <lineage>
        <taxon>Eukaryota</taxon>
        <taxon>Fungi</taxon>
        <taxon>Dikarya</taxon>
        <taxon>Ascomycota</taxon>
        <taxon>Pezizomycotina</taxon>
        <taxon>Dothideomycetes</taxon>
        <taxon>Dothideomycetidae</taxon>
        <taxon>Mycosphaerellales</taxon>
        <taxon>Mycosphaerellaceae</taxon>
        <taxon>Zasmidium</taxon>
    </lineage>
</organism>
<dbReference type="AlphaFoldDB" id="A0A6A6CQ57"/>
<evidence type="ECO:0000313" key="3">
    <source>
        <dbReference type="Proteomes" id="UP000799537"/>
    </source>
</evidence>
<name>A0A6A6CQ57_ZASCE</name>
<feature type="compositionally biased region" description="Basic and acidic residues" evidence="1">
    <location>
        <begin position="41"/>
        <end position="51"/>
    </location>
</feature>
<dbReference type="RefSeq" id="XP_033669247.1">
    <property type="nucleotide sequence ID" value="XM_033812251.1"/>
</dbReference>
<sequence length="481" mass="53307">MNNATDPPRDSCTSTSRPSDSMRWSSSTTLIGGSRASKSRRTLESVSRNDWESPNSSTENQVVDTAQVGEQLRQLVHREIFRIDRNNLPALLGLDVERTEVVVQGLRPELCFSRDERFVLPRNQMDDIALKLQAQASDHPVDLHAFAIEHDVTVHSLNNLIEARANRDWPRVIIDVDQHSYLCSHAFTDNIKRKVADVVTAPGTGARDLTSAVGHGVPSAVLVALATEATSGKGGEVRFAGDHVVFIPSCSSCVEDKERHQHQQEEQQAQETFLHLIESQLWCPLHLYAAGIIETQDPTLKSDLEAAATTHFTQTVIPHVLTTATTQNLLHSPRRQNIHAQLTQAQSTILTFSHLQTTIASLGTTLSLPPPTAALVLATKTALLTTTAQNVQSLTRGLDILQNLIWILLATSGPGLFMSSVKYTSRMIRFYDEVGEDSEVAGMLNLWWDKVRDGMGDGEDLRQMRELARDAVEAWREEMYG</sequence>
<evidence type="ECO:0000256" key="1">
    <source>
        <dbReference type="SAM" id="MobiDB-lite"/>
    </source>
</evidence>
<gene>
    <name evidence="2" type="ORF">M409DRAFT_53049</name>
</gene>
<keyword evidence="3" id="KW-1185">Reference proteome</keyword>
<reference evidence="2" key="1">
    <citation type="journal article" date="2020" name="Stud. Mycol.">
        <title>101 Dothideomycetes genomes: a test case for predicting lifestyles and emergence of pathogens.</title>
        <authorList>
            <person name="Haridas S."/>
            <person name="Albert R."/>
            <person name="Binder M."/>
            <person name="Bloem J."/>
            <person name="Labutti K."/>
            <person name="Salamov A."/>
            <person name="Andreopoulos B."/>
            <person name="Baker S."/>
            <person name="Barry K."/>
            <person name="Bills G."/>
            <person name="Bluhm B."/>
            <person name="Cannon C."/>
            <person name="Castanera R."/>
            <person name="Culley D."/>
            <person name="Daum C."/>
            <person name="Ezra D."/>
            <person name="Gonzalez J."/>
            <person name="Henrissat B."/>
            <person name="Kuo A."/>
            <person name="Liang C."/>
            <person name="Lipzen A."/>
            <person name="Lutzoni F."/>
            <person name="Magnuson J."/>
            <person name="Mondo S."/>
            <person name="Nolan M."/>
            <person name="Ohm R."/>
            <person name="Pangilinan J."/>
            <person name="Park H.-J."/>
            <person name="Ramirez L."/>
            <person name="Alfaro M."/>
            <person name="Sun H."/>
            <person name="Tritt A."/>
            <person name="Yoshinaga Y."/>
            <person name="Zwiers L.-H."/>
            <person name="Turgeon B."/>
            <person name="Goodwin S."/>
            <person name="Spatafora J."/>
            <person name="Crous P."/>
            <person name="Grigoriev I."/>
        </authorList>
    </citation>
    <scope>NUCLEOTIDE SEQUENCE</scope>
    <source>
        <strain evidence="2">ATCC 36951</strain>
    </source>
</reference>